<dbReference type="EMBL" id="FQYR01000002">
    <property type="protein sequence ID" value="SHI59355.1"/>
    <property type="molecule type" value="Genomic_DNA"/>
</dbReference>
<feature type="chain" id="PRO_5012048005" evidence="1">
    <location>
        <begin position="23"/>
        <end position="179"/>
    </location>
</feature>
<dbReference type="AlphaFoldDB" id="A0A1M6CEA3"/>
<name>A0A1M6CEA3_9BACT</name>
<dbReference type="InParanoid" id="A0A1M6CEA3"/>
<proteinExistence type="predicted"/>
<evidence type="ECO:0000313" key="3">
    <source>
        <dbReference type="Proteomes" id="UP000184510"/>
    </source>
</evidence>
<protein>
    <submittedName>
        <fullName evidence="2">Uncharacterized protein</fullName>
    </submittedName>
</protein>
<keyword evidence="1" id="KW-0732">Signal</keyword>
<sequence length="179" mass="20149">MKKLVSSILLTAALTASAIAQTASDAAKGYFSTYQKKEYGKSAEYFHPEALDLFRQMLSFGKSLPEEKATAFYRDFFGPEATKESIEKLDNQAYFSQFIGSIMKLILEPANVEYTKAEVLGEVKEGEVTHVLVRLHLSSNGVESQAMEVISFKQYKGEWKTLLTEKFESIAESLQESFR</sequence>
<evidence type="ECO:0000313" key="2">
    <source>
        <dbReference type="EMBL" id="SHI59355.1"/>
    </source>
</evidence>
<feature type="signal peptide" evidence="1">
    <location>
        <begin position="1"/>
        <end position="22"/>
    </location>
</feature>
<evidence type="ECO:0000256" key="1">
    <source>
        <dbReference type="SAM" id="SignalP"/>
    </source>
</evidence>
<reference evidence="2 3" key="1">
    <citation type="submission" date="2016-11" db="EMBL/GenBank/DDBJ databases">
        <authorList>
            <person name="Jaros S."/>
            <person name="Januszkiewicz K."/>
            <person name="Wedrychowicz H."/>
        </authorList>
    </citation>
    <scope>NUCLEOTIDE SEQUENCE [LARGE SCALE GENOMIC DNA]</scope>
    <source>
        <strain evidence="2 3">DSM 18772</strain>
    </source>
</reference>
<dbReference type="STRING" id="1123071.SAMN02745181_0458"/>
<organism evidence="2 3">
    <name type="scientific">Rubritalea squalenifaciens DSM 18772</name>
    <dbReference type="NCBI Taxonomy" id="1123071"/>
    <lineage>
        <taxon>Bacteria</taxon>
        <taxon>Pseudomonadati</taxon>
        <taxon>Verrucomicrobiota</taxon>
        <taxon>Verrucomicrobiia</taxon>
        <taxon>Verrucomicrobiales</taxon>
        <taxon>Rubritaleaceae</taxon>
        <taxon>Rubritalea</taxon>
    </lineage>
</organism>
<dbReference type="OrthoDB" id="7063275at2"/>
<keyword evidence="3" id="KW-1185">Reference proteome</keyword>
<dbReference type="RefSeq" id="WP_143157879.1">
    <property type="nucleotide sequence ID" value="NZ_FQYR01000002.1"/>
</dbReference>
<accession>A0A1M6CEA3</accession>
<dbReference type="Proteomes" id="UP000184510">
    <property type="component" value="Unassembled WGS sequence"/>
</dbReference>
<gene>
    <name evidence="2" type="ORF">SAMN02745181_0458</name>
</gene>